<proteinExistence type="predicted"/>
<evidence type="ECO:0000313" key="1">
    <source>
        <dbReference type="EMBL" id="MFC5666175.1"/>
    </source>
</evidence>
<organism evidence="1 2">
    <name type="scientific">Kitasatospora misakiensis</name>
    <dbReference type="NCBI Taxonomy" id="67330"/>
    <lineage>
        <taxon>Bacteria</taxon>
        <taxon>Bacillati</taxon>
        <taxon>Actinomycetota</taxon>
        <taxon>Actinomycetes</taxon>
        <taxon>Kitasatosporales</taxon>
        <taxon>Streptomycetaceae</taxon>
        <taxon>Kitasatospora</taxon>
    </lineage>
</organism>
<dbReference type="Proteomes" id="UP001595975">
    <property type="component" value="Unassembled WGS sequence"/>
</dbReference>
<evidence type="ECO:0000313" key="2">
    <source>
        <dbReference type="Proteomes" id="UP001595975"/>
    </source>
</evidence>
<reference evidence="2" key="1">
    <citation type="journal article" date="2019" name="Int. J. Syst. Evol. Microbiol.">
        <title>The Global Catalogue of Microorganisms (GCM) 10K type strain sequencing project: providing services to taxonomists for standard genome sequencing and annotation.</title>
        <authorList>
            <consortium name="The Broad Institute Genomics Platform"/>
            <consortium name="The Broad Institute Genome Sequencing Center for Infectious Disease"/>
            <person name="Wu L."/>
            <person name="Ma J."/>
        </authorList>
    </citation>
    <scope>NUCLEOTIDE SEQUENCE [LARGE SCALE GENOMIC DNA]</scope>
    <source>
        <strain evidence="2">CGMCC 4.1437</strain>
    </source>
</reference>
<keyword evidence="2" id="KW-1185">Reference proteome</keyword>
<protein>
    <submittedName>
        <fullName evidence="1">Uncharacterized protein</fullName>
    </submittedName>
</protein>
<comment type="caution">
    <text evidence="1">The sequence shown here is derived from an EMBL/GenBank/DDBJ whole genome shotgun (WGS) entry which is preliminary data.</text>
</comment>
<sequence>MTDRKVLRRALSCWAFNFSEHLAEPPEEITSALTWVTKKSIPLGQLEDSENVRRGLEAIARLMDGSLAADTTLTRKWMVFNNALRYAGPRAAGGRRAVPIPPVLVQLVREHVAAYGVAPDGRLLTKFYAKIINGRQEQANSKVERCGEPAE</sequence>
<name>A0ABW0XCZ3_9ACTN</name>
<dbReference type="RefSeq" id="WP_380227845.1">
    <property type="nucleotide sequence ID" value="NZ_JBHSOF010000036.1"/>
</dbReference>
<gene>
    <name evidence="1" type="ORF">ACFP3U_24770</name>
</gene>
<dbReference type="EMBL" id="JBHSOF010000036">
    <property type="protein sequence ID" value="MFC5666175.1"/>
    <property type="molecule type" value="Genomic_DNA"/>
</dbReference>
<accession>A0ABW0XCZ3</accession>